<dbReference type="Proteomes" id="UP000052268">
    <property type="component" value="Unassembled WGS sequence"/>
</dbReference>
<evidence type="ECO:0000313" key="2">
    <source>
        <dbReference type="Proteomes" id="UP000052268"/>
    </source>
</evidence>
<reference evidence="1 2" key="1">
    <citation type="journal article" date="2015" name="G3 (Bethesda)">
        <title>Insights into Ongoing Evolution of the Hexachlorocyclohexane Catabolic Pathway from Comparative Genomics of Ten Sphingomonadaceae Strains.</title>
        <authorList>
            <person name="Pearce S.L."/>
            <person name="Oakeshott J.G."/>
            <person name="Pandey G."/>
        </authorList>
    </citation>
    <scope>NUCLEOTIDE SEQUENCE [LARGE SCALE GENOMIC DNA]</scope>
    <source>
        <strain evidence="1 2">LL02</strain>
    </source>
</reference>
<proteinExistence type="predicted"/>
<dbReference type="AlphaFoldDB" id="A0A0J8AQF6"/>
<gene>
    <name evidence="1" type="ORF">V474_14775</name>
</gene>
<name>A0A0J8AQF6_9SPHN</name>
<organism evidence="1 2">
    <name type="scientific">Novosphingobium barchaimii LL02</name>
    <dbReference type="NCBI Taxonomy" id="1114963"/>
    <lineage>
        <taxon>Bacteria</taxon>
        <taxon>Pseudomonadati</taxon>
        <taxon>Pseudomonadota</taxon>
        <taxon>Alphaproteobacteria</taxon>
        <taxon>Sphingomonadales</taxon>
        <taxon>Sphingomonadaceae</taxon>
        <taxon>Novosphingobium</taxon>
    </lineage>
</organism>
<comment type="caution">
    <text evidence="1">The sequence shown here is derived from an EMBL/GenBank/DDBJ whole genome shotgun (WGS) entry which is preliminary data.</text>
</comment>
<dbReference type="PATRIC" id="fig|1114963.3.peg.1778"/>
<sequence length="44" mass="4745">MDSKITQGPTSSLAIAIRLDDRSPTFAAFVKETQFQDGAGRSDD</sequence>
<keyword evidence="2" id="KW-1185">Reference proteome</keyword>
<evidence type="ECO:0000313" key="1">
    <source>
        <dbReference type="EMBL" id="KMS56650.1"/>
    </source>
</evidence>
<dbReference type="EMBL" id="JACU01000004">
    <property type="protein sequence ID" value="KMS56650.1"/>
    <property type="molecule type" value="Genomic_DNA"/>
</dbReference>
<accession>A0A0J8AQF6</accession>
<protein>
    <submittedName>
        <fullName evidence="1">Uncharacterized protein</fullName>
    </submittedName>
</protein>